<reference evidence="3" key="1">
    <citation type="submission" date="2020-08" db="EMBL/GenBank/DDBJ databases">
        <title>Multicomponent nature underlies the extraordinary mechanical properties of spider dragline silk.</title>
        <authorList>
            <person name="Kono N."/>
            <person name="Nakamura H."/>
            <person name="Mori M."/>
            <person name="Yoshida Y."/>
            <person name="Ohtoshi R."/>
            <person name="Malay A.D."/>
            <person name="Moran D.A.P."/>
            <person name="Tomita M."/>
            <person name="Numata K."/>
            <person name="Arakawa K."/>
        </authorList>
    </citation>
    <scope>NUCLEOTIDE SEQUENCE</scope>
</reference>
<dbReference type="Pfam" id="PF00013">
    <property type="entry name" value="KH_1"/>
    <property type="match status" value="1"/>
</dbReference>
<dbReference type="SUPFAM" id="SSF54791">
    <property type="entry name" value="Eukaryotic type KH-domain (KH-domain type I)"/>
    <property type="match status" value="1"/>
</dbReference>
<feature type="region of interest" description="Disordered" evidence="1">
    <location>
        <begin position="83"/>
        <end position="103"/>
    </location>
</feature>
<proteinExistence type="predicted"/>
<name>A0A8X6IV26_NEPPI</name>
<dbReference type="EMBL" id="BMAW01093197">
    <property type="protein sequence ID" value="GFS59234.1"/>
    <property type="molecule type" value="Genomic_DNA"/>
</dbReference>
<dbReference type="GO" id="GO:0003723">
    <property type="term" value="F:RNA binding"/>
    <property type="evidence" value="ECO:0007669"/>
    <property type="project" value="InterPro"/>
</dbReference>
<evidence type="ECO:0000313" key="3">
    <source>
        <dbReference type="EMBL" id="GFS59234.1"/>
    </source>
</evidence>
<evidence type="ECO:0000313" key="4">
    <source>
        <dbReference type="Proteomes" id="UP000887013"/>
    </source>
</evidence>
<feature type="compositionally biased region" description="Basic and acidic residues" evidence="1">
    <location>
        <begin position="94"/>
        <end position="103"/>
    </location>
</feature>
<sequence>MQHSLRQPTWRHTAILNSQEHCTVLGAKDSKVKNIQRQSNVTIKFSDREKPEDANKVTMNGDAHAESLEAEFKTNFEAQRDELKKHTKQQIFKTKTERKEKCC</sequence>
<dbReference type="Proteomes" id="UP000887013">
    <property type="component" value="Unassembled WGS sequence"/>
</dbReference>
<protein>
    <recommendedName>
        <fullName evidence="2">K Homology domain-containing protein</fullName>
    </recommendedName>
</protein>
<dbReference type="AlphaFoldDB" id="A0A8X6IV26"/>
<evidence type="ECO:0000259" key="2">
    <source>
        <dbReference type="Pfam" id="PF00013"/>
    </source>
</evidence>
<dbReference type="InterPro" id="IPR036612">
    <property type="entry name" value="KH_dom_type_1_sf"/>
</dbReference>
<evidence type="ECO:0000256" key="1">
    <source>
        <dbReference type="SAM" id="MobiDB-lite"/>
    </source>
</evidence>
<gene>
    <name evidence="3" type="ORF">NPIL_673571</name>
</gene>
<dbReference type="InterPro" id="IPR004088">
    <property type="entry name" value="KH_dom_type_1"/>
</dbReference>
<organism evidence="3 4">
    <name type="scientific">Nephila pilipes</name>
    <name type="common">Giant wood spider</name>
    <name type="synonym">Nephila maculata</name>
    <dbReference type="NCBI Taxonomy" id="299642"/>
    <lineage>
        <taxon>Eukaryota</taxon>
        <taxon>Metazoa</taxon>
        <taxon>Ecdysozoa</taxon>
        <taxon>Arthropoda</taxon>
        <taxon>Chelicerata</taxon>
        <taxon>Arachnida</taxon>
        <taxon>Araneae</taxon>
        <taxon>Araneomorphae</taxon>
        <taxon>Entelegynae</taxon>
        <taxon>Araneoidea</taxon>
        <taxon>Nephilidae</taxon>
        <taxon>Nephila</taxon>
    </lineage>
</organism>
<feature type="domain" description="K Homology" evidence="2">
    <location>
        <begin position="21"/>
        <end position="64"/>
    </location>
</feature>
<accession>A0A8X6IV26</accession>
<dbReference type="GO" id="GO:0010468">
    <property type="term" value="P:regulation of gene expression"/>
    <property type="evidence" value="ECO:0007669"/>
    <property type="project" value="UniProtKB-ARBA"/>
</dbReference>
<keyword evidence="4" id="KW-1185">Reference proteome</keyword>
<dbReference type="Gene3D" id="3.30.1370.10">
    <property type="entry name" value="K Homology domain, type 1"/>
    <property type="match status" value="1"/>
</dbReference>
<comment type="caution">
    <text evidence="3">The sequence shown here is derived from an EMBL/GenBank/DDBJ whole genome shotgun (WGS) entry which is preliminary data.</text>
</comment>